<feature type="transmembrane region" description="Helical" evidence="10">
    <location>
        <begin position="115"/>
        <end position="136"/>
    </location>
</feature>
<comment type="catalytic activity">
    <reaction evidence="10">
        <text>a very-long-chain acyl-CoA + malonyl-CoA + H(+) = a very-long-chain 3-oxoacyl-CoA + CO2 + CoA</text>
        <dbReference type="Rhea" id="RHEA:32727"/>
        <dbReference type="ChEBI" id="CHEBI:15378"/>
        <dbReference type="ChEBI" id="CHEBI:16526"/>
        <dbReference type="ChEBI" id="CHEBI:57287"/>
        <dbReference type="ChEBI" id="CHEBI:57384"/>
        <dbReference type="ChEBI" id="CHEBI:90725"/>
        <dbReference type="ChEBI" id="CHEBI:90736"/>
        <dbReference type="EC" id="2.3.1.199"/>
    </reaction>
</comment>
<keyword evidence="6 10" id="KW-1133">Transmembrane helix</keyword>
<keyword evidence="2 10" id="KW-0444">Lipid biosynthesis</keyword>
<comment type="similarity">
    <text evidence="10">Belongs to the ELO family.</text>
</comment>
<evidence type="ECO:0000256" key="2">
    <source>
        <dbReference type="ARBA" id="ARBA00022516"/>
    </source>
</evidence>
<name>A0AAD4TUD8_OVIAM</name>
<dbReference type="Pfam" id="PF01151">
    <property type="entry name" value="ELO"/>
    <property type="match status" value="2"/>
</dbReference>
<dbReference type="GO" id="GO:0019367">
    <property type="term" value="P:fatty acid elongation, saturated fatty acid"/>
    <property type="evidence" value="ECO:0007669"/>
    <property type="project" value="TreeGrafter"/>
</dbReference>
<dbReference type="InterPro" id="IPR002076">
    <property type="entry name" value="ELO_fam"/>
</dbReference>
<protein>
    <recommendedName>
        <fullName evidence="10">Elongation of very long chain fatty acids protein</fullName>
        <ecNumber evidence="10">2.3.1.199</ecNumber>
    </recommendedName>
    <alternativeName>
        <fullName evidence="10">Very-long-chain 3-oxoacyl-CoA synthase</fullName>
    </alternativeName>
</protein>
<dbReference type="GO" id="GO:0030148">
    <property type="term" value="P:sphingolipid biosynthetic process"/>
    <property type="evidence" value="ECO:0007669"/>
    <property type="project" value="TreeGrafter"/>
</dbReference>
<keyword evidence="3 10" id="KW-0808">Transferase</keyword>
<keyword evidence="4 10" id="KW-0812">Transmembrane</keyword>
<keyword evidence="8 10" id="KW-0472">Membrane</keyword>
<dbReference type="GO" id="GO:0042761">
    <property type="term" value="P:very long-chain fatty acid biosynthetic process"/>
    <property type="evidence" value="ECO:0007669"/>
    <property type="project" value="TreeGrafter"/>
</dbReference>
<keyword evidence="5 10" id="KW-0276">Fatty acid metabolism</keyword>
<evidence type="ECO:0000313" key="11">
    <source>
        <dbReference type="EMBL" id="KAI4532762.1"/>
    </source>
</evidence>
<reference evidence="11" key="1">
    <citation type="submission" date="2022-03" db="EMBL/GenBank/DDBJ databases">
        <title>Genomic analyses of argali, domestic sheep and their hybrids provide insights into chromosomal evolution, heterosis and genetic basis of agronomic traits.</title>
        <authorList>
            <person name="Li M."/>
        </authorList>
    </citation>
    <scope>NUCLEOTIDE SEQUENCE</scope>
    <source>
        <strain evidence="11">CAU-MHL-2022a</strain>
        <tissue evidence="11">Skin</tissue>
    </source>
</reference>
<dbReference type="GO" id="GO:0005789">
    <property type="term" value="C:endoplasmic reticulum membrane"/>
    <property type="evidence" value="ECO:0007669"/>
    <property type="project" value="TreeGrafter"/>
</dbReference>
<feature type="transmembrane region" description="Helical" evidence="10">
    <location>
        <begin position="87"/>
        <end position="103"/>
    </location>
</feature>
<dbReference type="Proteomes" id="UP001214576">
    <property type="component" value="Unassembled WGS sequence"/>
</dbReference>
<evidence type="ECO:0000256" key="9">
    <source>
        <dbReference type="ARBA" id="ARBA00023160"/>
    </source>
</evidence>
<dbReference type="EC" id="2.3.1.199" evidence="10"/>
<sequence length="186" mass="21936">MNKRAKFELKKPLVLWSLTLAVFSIFGAFRTGAYIVYTVMTRGLKHSVCDQGFYNRPASKFWAYAFLLRKAPQLEDPIFIILRKQKLIFLPCVLSVMYSYYALRAAGFRISRKFAVFITLSQIIQRLIGCVTNYLVSQWMQREQCHSHFQNISWSSLMYLSYFVLFCLFFFEAYIRSKMREATKAD</sequence>
<feature type="transmembrane region" description="Helical" evidence="10">
    <location>
        <begin position="156"/>
        <end position="175"/>
    </location>
</feature>
<dbReference type="EMBL" id="JAKZEL010000021">
    <property type="protein sequence ID" value="KAI4532762.1"/>
    <property type="molecule type" value="Genomic_DNA"/>
</dbReference>
<dbReference type="PANTHER" id="PTHR11157:SF125">
    <property type="entry name" value="ELONGATION OF VERY LONG CHAIN FATTY ACIDS PROTEIN 6"/>
    <property type="match status" value="1"/>
</dbReference>
<evidence type="ECO:0000256" key="1">
    <source>
        <dbReference type="ARBA" id="ARBA00004141"/>
    </source>
</evidence>
<evidence type="ECO:0000256" key="4">
    <source>
        <dbReference type="ARBA" id="ARBA00022692"/>
    </source>
</evidence>
<evidence type="ECO:0000256" key="6">
    <source>
        <dbReference type="ARBA" id="ARBA00022989"/>
    </source>
</evidence>
<keyword evidence="9 10" id="KW-0275">Fatty acid biosynthesis</keyword>
<evidence type="ECO:0000256" key="3">
    <source>
        <dbReference type="ARBA" id="ARBA00022679"/>
    </source>
</evidence>
<dbReference type="GO" id="GO:0009922">
    <property type="term" value="F:fatty acid elongase activity"/>
    <property type="evidence" value="ECO:0007669"/>
    <property type="project" value="UniProtKB-EC"/>
</dbReference>
<comment type="caution">
    <text evidence="10">Lacks conserved residue(s) required for the propagation of feature annotation.</text>
</comment>
<keyword evidence="12" id="KW-1185">Reference proteome</keyword>
<evidence type="ECO:0000256" key="7">
    <source>
        <dbReference type="ARBA" id="ARBA00023098"/>
    </source>
</evidence>
<gene>
    <name evidence="11" type="ORF">MG293_017170</name>
</gene>
<comment type="caution">
    <text evidence="11">The sequence shown here is derived from an EMBL/GenBank/DDBJ whole genome shotgun (WGS) entry which is preliminary data.</text>
</comment>
<dbReference type="GO" id="GO:0034625">
    <property type="term" value="P:fatty acid elongation, monounsaturated fatty acid"/>
    <property type="evidence" value="ECO:0007669"/>
    <property type="project" value="TreeGrafter"/>
</dbReference>
<proteinExistence type="inferred from homology"/>
<evidence type="ECO:0000256" key="10">
    <source>
        <dbReference type="RuleBase" id="RU361115"/>
    </source>
</evidence>
<evidence type="ECO:0000256" key="8">
    <source>
        <dbReference type="ARBA" id="ARBA00023136"/>
    </source>
</evidence>
<accession>A0AAD4TUD8</accession>
<evidence type="ECO:0000256" key="5">
    <source>
        <dbReference type="ARBA" id="ARBA00022832"/>
    </source>
</evidence>
<dbReference type="GO" id="GO:0034626">
    <property type="term" value="P:fatty acid elongation, polyunsaturated fatty acid"/>
    <property type="evidence" value="ECO:0007669"/>
    <property type="project" value="TreeGrafter"/>
</dbReference>
<dbReference type="AlphaFoldDB" id="A0AAD4TUD8"/>
<feature type="transmembrane region" description="Helical" evidence="10">
    <location>
        <begin position="12"/>
        <end position="37"/>
    </location>
</feature>
<evidence type="ECO:0000313" key="12">
    <source>
        <dbReference type="Proteomes" id="UP001214576"/>
    </source>
</evidence>
<comment type="subcellular location">
    <subcellularLocation>
        <location evidence="1">Membrane</location>
        <topology evidence="1">Multi-pass membrane protein</topology>
    </subcellularLocation>
</comment>
<keyword evidence="7 10" id="KW-0443">Lipid metabolism</keyword>
<dbReference type="PANTHER" id="PTHR11157">
    <property type="entry name" value="FATTY ACID ACYL TRANSFERASE-RELATED"/>
    <property type="match status" value="1"/>
</dbReference>
<organism evidence="11 12">
    <name type="scientific">Ovis ammon polii</name>
    <dbReference type="NCBI Taxonomy" id="230172"/>
    <lineage>
        <taxon>Eukaryota</taxon>
        <taxon>Metazoa</taxon>
        <taxon>Chordata</taxon>
        <taxon>Craniata</taxon>
        <taxon>Vertebrata</taxon>
        <taxon>Euteleostomi</taxon>
        <taxon>Mammalia</taxon>
        <taxon>Eutheria</taxon>
        <taxon>Laurasiatheria</taxon>
        <taxon>Artiodactyla</taxon>
        <taxon>Ruminantia</taxon>
        <taxon>Pecora</taxon>
        <taxon>Bovidae</taxon>
        <taxon>Caprinae</taxon>
        <taxon>Ovis</taxon>
    </lineage>
</organism>